<protein>
    <submittedName>
        <fullName evidence="2">Carboxymuconolactone decarboxylase family protein</fullName>
    </submittedName>
</protein>
<dbReference type="RefSeq" id="WP_212394068.1">
    <property type="nucleotide sequence ID" value="NZ_JAFCJH010000001.1"/>
</dbReference>
<dbReference type="Pfam" id="PF02627">
    <property type="entry name" value="CMD"/>
    <property type="match status" value="1"/>
</dbReference>
<name>A0ABS5FAN2_9BRAD</name>
<dbReference type="Proteomes" id="UP001315278">
    <property type="component" value="Unassembled WGS sequence"/>
</dbReference>
<feature type="domain" description="Carboxymuconolactone decarboxylase-like" evidence="1">
    <location>
        <begin position="39"/>
        <end position="120"/>
    </location>
</feature>
<comment type="caution">
    <text evidence="2">The sequence shown here is derived from an EMBL/GenBank/DDBJ whole genome shotgun (WGS) entry which is preliminary data.</text>
</comment>
<evidence type="ECO:0000313" key="2">
    <source>
        <dbReference type="EMBL" id="MBR0793836.1"/>
    </source>
</evidence>
<keyword evidence="3" id="KW-1185">Reference proteome</keyword>
<proteinExistence type="predicted"/>
<reference evidence="3" key="1">
    <citation type="journal article" date="2021" name="ISME J.">
        <title>Evolutionary origin and ecological implication of a unique nif island in free-living Bradyrhizobium lineages.</title>
        <authorList>
            <person name="Tao J."/>
        </authorList>
    </citation>
    <scope>NUCLEOTIDE SEQUENCE [LARGE SCALE GENOMIC DNA]</scope>
    <source>
        <strain evidence="3">SZCCT0434</strain>
    </source>
</reference>
<dbReference type="PANTHER" id="PTHR34846:SF5">
    <property type="entry name" value="CARBOXYMUCONOLACTONE DECARBOXYLASE-LIKE DOMAIN-CONTAINING PROTEIN"/>
    <property type="match status" value="1"/>
</dbReference>
<dbReference type="Gene3D" id="1.20.1290.10">
    <property type="entry name" value="AhpD-like"/>
    <property type="match status" value="1"/>
</dbReference>
<dbReference type="EMBL" id="JAFCJH010000001">
    <property type="protein sequence ID" value="MBR0793836.1"/>
    <property type="molecule type" value="Genomic_DNA"/>
</dbReference>
<dbReference type="InterPro" id="IPR003779">
    <property type="entry name" value="CMD-like"/>
</dbReference>
<dbReference type="SUPFAM" id="SSF69118">
    <property type="entry name" value="AhpD-like"/>
    <property type="match status" value="1"/>
</dbReference>
<sequence length="193" mass="21086">MSRIAPLEPPYAADVQQHFDRIMRGKPPLLLFRIMAGHPRAWEKFRGGGLLDRGPLSLRKREIVIDRTCALNACEYEWGVHVTAFGAAAELTQEQVRATVCGKADASCWSPAEQALLAAVDALHARATLDDAEFAALSAHHDEDQILEIILLCGFYRTVSYLTNALAMPLEATAARFPGRPTPRPPATNRAGG</sequence>
<evidence type="ECO:0000313" key="3">
    <source>
        <dbReference type="Proteomes" id="UP001315278"/>
    </source>
</evidence>
<dbReference type="PANTHER" id="PTHR34846">
    <property type="entry name" value="4-CARBOXYMUCONOLACTONE DECARBOXYLASE FAMILY PROTEIN (AFU_ORTHOLOGUE AFUA_6G11590)"/>
    <property type="match status" value="1"/>
</dbReference>
<accession>A0ABS5FAN2</accession>
<organism evidence="2 3">
    <name type="scientific">Bradyrhizobium jicamae</name>
    <dbReference type="NCBI Taxonomy" id="280332"/>
    <lineage>
        <taxon>Bacteria</taxon>
        <taxon>Pseudomonadati</taxon>
        <taxon>Pseudomonadota</taxon>
        <taxon>Alphaproteobacteria</taxon>
        <taxon>Hyphomicrobiales</taxon>
        <taxon>Nitrobacteraceae</taxon>
        <taxon>Bradyrhizobium</taxon>
    </lineage>
</organism>
<evidence type="ECO:0000259" key="1">
    <source>
        <dbReference type="Pfam" id="PF02627"/>
    </source>
</evidence>
<dbReference type="InterPro" id="IPR029032">
    <property type="entry name" value="AhpD-like"/>
</dbReference>
<gene>
    <name evidence="2" type="ORF">JQ615_00370</name>
</gene>